<dbReference type="AlphaFoldDB" id="A0A9D4NLP3"/>
<reference evidence="1" key="2">
    <citation type="submission" date="2020-11" db="EMBL/GenBank/DDBJ databases">
        <authorList>
            <person name="McCartney M.A."/>
            <person name="Auch B."/>
            <person name="Kono T."/>
            <person name="Mallez S."/>
            <person name="Becker A."/>
            <person name="Gohl D.M."/>
            <person name="Silverstein K.A.T."/>
            <person name="Koren S."/>
            <person name="Bechman K.B."/>
            <person name="Herman A."/>
            <person name="Abrahante J.E."/>
            <person name="Garbe J."/>
        </authorList>
    </citation>
    <scope>NUCLEOTIDE SEQUENCE</scope>
    <source>
        <strain evidence="1">Duluth1</strain>
        <tissue evidence="1">Whole animal</tissue>
    </source>
</reference>
<dbReference type="Proteomes" id="UP000828390">
    <property type="component" value="Unassembled WGS sequence"/>
</dbReference>
<comment type="caution">
    <text evidence="1">The sequence shown here is derived from an EMBL/GenBank/DDBJ whole genome shotgun (WGS) entry which is preliminary data.</text>
</comment>
<reference evidence="1" key="1">
    <citation type="journal article" date="2019" name="bioRxiv">
        <title>The Genome of the Zebra Mussel, Dreissena polymorpha: A Resource for Invasive Species Research.</title>
        <authorList>
            <person name="McCartney M.A."/>
            <person name="Auch B."/>
            <person name="Kono T."/>
            <person name="Mallez S."/>
            <person name="Zhang Y."/>
            <person name="Obille A."/>
            <person name="Becker A."/>
            <person name="Abrahante J.E."/>
            <person name="Garbe J."/>
            <person name="Badalamenti J.P."/>
            <person name="Herman A."/>
            <person name="Mangelson H."/>
            <person name="Liachko I."/>
            <person name="Sullivan S."/>
            <person name="Sone E.D."/>
            <person name="Koren S."/>
            <person name="Silverstein K.A.T."/>
            <person name="Beckman K.B."/>
            <person name="Gohl D.M."/>
        </authorList>
    </citation>
    <scope>NUCLEOTIDE SEQUENCE</scope>
    <source>
        <strain evidence="1">Duluth1</strain>
        <tissue evidence="1">Whole animal</tissue>
    </source>
</reference>
<sequence length="52" mass="5253">MRWDAVVVSFDSGAAGAGGGGSGVLATPHLPGLLQSQIYARRLVSANGKNIE</sequence>
<protein>
    <submittedName>
        <fullName evidence="1">Uncharacterized protein</fullName>
    </submittedName>
</protein>
<evidence type="ECO:0000313" key="2">
    <source>
        <dbReference type="Proteomes" id="UP000828390"/>
    </source>
</evidence>
<organism evidence="1 2">
    <name type="scientific">Dreissena polymorpha</name>
    <name type="common">Zebra mussel</name>
    <name type="synonym">Mytilus polymorpha</name>
    <dbReference type="NCBI Taxonomy" id="45954"/>
    <lineage>
        <taxon>Eukaryota</taxon>
        <taxon>Metazoa</taxon>
        <taxon>Spiralia</taxon>
        <taxon>Lophotrochozoa</taxon>
        <taxon>Mollusca</taxon>
        <taxon>Bivalvia</taxon>
        <taxon>Autobranchia</taxon>
        <taxon>Heteroconchia</taxon>
        <taxon>Euheterodonta</taxon>
        <taxon>Imparidentia</taxon>
        <taxon>Neoheterodontei</taxon>
        <taxon>Myida</taxon>
        <taxon>Dreissenoidea</taxon>
        <taxon>Dreissenidae</taxon>
        <taxon>Dreissena</taxon>
    </lineage>
</organism>
<evidence type="ECO:0000313" key="1">
    <source>
        <dbReference type="EMBL" id="KAH3896561.1"/>
    </source>
</evidence>
<dbReference type="EMBL" id="JAIWYP010000001">
    <property type="protein sequence ID" value="KAH3896561.1"/>
    <property type="molecule type" value="Genomic_DNA"/>
</dbReference>
<proteinExistence type="predicted"/>
<accession>A0A9D4NLP3</accession>
<keyword evidence="2" id="KW-1185">Reference proteome</keyword>
<gene>
    <name evidence="1" type="ORF">DPMN_020738</name>
</gene>
<name>A0A9D4NLP3_DREPO</name>